<evidence type="ECO:0000313" key="4">
    <source>
        <dbReference type="Proteomes" id="UP000197361"/>
    </source>
</evidence>
<dbReference type="InterPro" id="IPR036390">
    <property type="entry name" value="WH_DNA-bd_sf"/>
</dbReference>
<gene>
    <name evidence="3" type="ORF">CDQ92_06315</name>
</gene>
<feature type="region of interest" description="Disordered" evidence="1">
    <location>
        <begin position="110"/>
        <end position="133"/>
    </location>
</feature>
<accession>A0A246K2X5</accession>
<dbReference type="InterPro" id="IPR052526">
    <property type="entry name" value="HTH-type_Bedaq_tolerance"/>
</dbReference>
<protein>
    <recommendedName>
        <fullName evidence="2">HTH marR-type domain-containing protein</fullName>
    </recommendedName>
</protein>
<feature type="compositionally biased region" description="Polar residues" evidence="1">
    <location>
        <begin position="111"/>
        <end position="120"/>
    </location>
</feature>
<comment type="caution">
    <text evidence="3">The sequence shown here is derived from an EMBL/GenBank/DDBJ whole genome shotgun (WGS) entry which is preliminary data.</text>
</comment>
<organism evidence="3 4">
    <name type="scientific">Sphingopyxis bauzanensis</name>
    <dbReference type="NCBI Taxonomy" id="651663"/>
    <lineage>
        <taxon>Bacteria</taxon>
        <taxon>Pseudomonadati</taxon>
        <taxon>Pseudomonadota</taxon>
        <taxon>Alphaproteobacteria</taxon>
        <taxon>Sphingomonadales</taxon>
        <taxon>Sphingomonadaceae</taxon>
        <taxon>Sphingopyxis</taxon>
    </lineage>
</organism>
<dbReference type="InterPro" id="IPR036388">
    <property type="entry name" value="WH-like_DNA-bd_sf"/>
</dbReference>
<name>A0A246K2X5_9SPHN</name>
<dbReference type="GO" id="GO:0003700">
    <property type="term" value="F:DNA-binding transcription factor activity"/>
    <property type="evidence" value="ECO:0007669"/>
    <property type="project" value="InterPro"/>
</dbReference>
<dbReference type="PANTHER" id="PTHR39515:SF2">
    <property type="entry name" value="HTH-TYPE TRANSCRIPTIONAL REGULATOR RV0880"/>
    <property type="match status" value="1"/>
</dbReference>
<feature type="compositionally biased region" description="Basic residues" evidence="1">
    <location>
        <begin position="34"/>
        <end position="43"/>
    </location>
</feature>
<evidence type="ECO:0000313" key="3">
    <source>
        <dbReference type="EMBL" id="OWQ99895.1"/>
    </source>
</evidence>
<evidence type="ECO:0000256" key="1">
    <source>
        <dbReference type="SAM" id="MobiDB-lite"/>
    </source>
</evidence>
<dbReference type="Pfam" id="PF12802">
    <property type="entry name" value="MarR_2"/>
    <property type="match status" value="1"/>
</dbReference>
<reference evidence="3 4" key="1">
    <citation type="journal article" date="2010" name="Int. J. Syst. Evol. Microbiol.">
        <title>Sphingopyxis bauzanensis sp. nov., a psychrophilic bacterium isolated from soil.</title>
        <authorList>
            <person name="Zhang D.C."/>
            <person name="Liu H.C."/>
            <person name="Xin Y.H."/>
            <person name="Zhou Y.G."/>
            <person name="Schinner F."/>
            <person name="Margesin R."/>
        </authorList>
    </citation>
    <scope>NUCLEOTIDE SEQUENCE [LARGE SCALE GENOMIC DNA]</scope>
    <source>
        <strain evidence="3 4">DSM 22271</strain>
    </source>
</reference>
<feature type="region of interest" description="Disordered" evidence="1">
    <location>
        <begin position="1"/>
        <end position="78"/>
    </location>
</feature>
<dbReference type="SUPFAM" id="SSF46785">
    <property type="entry name" value="Winged helix' DNA-binding domain"/>
    <property type="match status" value="1"/>
</dbReference>
<proteinExistence type="predicted"/>
<dbReference type="Gene3D" id="1.10.10.10">
    <property type="entry name" value="Winged helix-like DNA-binding domain superfamily/Winged helix DNA-binding domain"/>
    <property type="match status" value="1"/>
</dbReference>
<sequence length="298" mass="32851">MSSPPPTPWSSRIVWHWPTWQNPTPRNRPTPRGSHQRSPRAPRRSSSPVPVLRRSRAATKAGRSLSLTASCSTPGASVSVPRWSRSAMTCSRSRASPISASVLCARRARSPHSNASTAREQPTAMPASTDPSTNLNDISFLGRLSEALSQTIEDQTRELFDAAGIVIPVRSCSLLTALRQAGEASPAELARALGQSHQLVIQKCPGLIRLGLITQHPDPADARRKLFRLTEKGQAQMAMQDRYSDEISDVYRRLFAETGDVHAMILRTLRALKERPLRDRAAKILVSREKEQRPPPSP</sequence>
<dbReference type="AlphaFoldDB" id="A0A246K2X5"/>
<dbReference type="Proteomes" id="UP000197361">
    <property type="component" value="Unassembled WGS sequence"/>
</dbReference>
<feature type="compositionally biased region" description="Low complexity" evidence="1">
    <location>
        <begin position="22"/>
        <end position="32"/>
    </location>
</feature>
<keyword evidence="4" id="KW-1185">Reference proteome</keyword>
<evidence type="ECO:0000259" key="2">
    <source>
        <dbReference type="Pfam" id="PF12802"/>
    </source>
</evidence>
<dbReference type="EMBL" id="NISK01000001">
    <property type="protein sequence ID" value="OWQ99895.1"/>
    <property type="molecule type" value="Genomic_DNA"/>
</dbReference>
<dbReference type="PANTHER" id="PTHR39515">
    <property type="entry name" value="CONSERVED PROTEIN"/>
    <property type="match status" value="1"/>
</dbReference>
<feature type="compositionally biased region" description="Polar residues" evidence="1">
    <location>
        <begin position="65"/>
        <end position="76"/>
    </location>
</feature>
<dbReference type="InterPro" id="IPR000835">
    <property type="entry name" value="HTH_MarR-typ"/>
</dbReference>
<feature type="domain" description="HTH marR-type" evidence="2">
    <location>
        <begin position="170"/>
        <end position="224"/>
    </location>
</feature>